<gene>
    <name evidence="1" type="ORF">CTZ28_38605</name>
</gene>
<evidence type="ECO:0008006" key="3">
    <source>
        <dbReference type="Google" id="ProtNLM"/>
    </source>
</evidence>
<comment type="caution">
    <text evidence="1">The sequence shown here is derived from an EMBL/GenBank/DDBJ whole genome shotgun (WGS) entry which is preliminary data.</text>
</comment>
<keyword evidence="2" id="KW-1185">Reference proteome</keyword>
<name>A0A3M0IFV6_9ACTN</name>
<dbReference type="OrthoDB" id="4335972at2"/>
<evidence type="ECO:0000313" key="2">
    <source>
        <dbReference type="Proteomes" id="UP000270471"/>
    </source>
</evidence>
<dbReference type="Proteomes" id="UP000270471">
    <property type="component" value="Unassembled WGS sequence"/>
</dbReference>
<sequence>MRKGPALLTIAVVVALFALSEHARQQRAELPDLHGMTLRAAQLATRDAGFGHLAGADALDRHRVPLWGDNWKVCSQQPRPARYATTTLITVRVVKTTEACPGP</sequence>
<evidence type="ECO:0000313" key="1">
    <source>
        <dbReference type="EMBL" id="RMB80776.1"/>
    </source>
</evidence>
<dbReference type="AlphaFoldDB" id="A0A3M0IFV6"/>
<dbReference type="EMBL" id="PENI01000038">
    <property type="protein sequence ID" value="RMB80776.1"/>
    <property type="molecule type" value="Genomic_DNA"/>
</dbReference>
<proteinExistence type="predicted"/>
<dbReference type="RefSeq" id="WP_121894471.1">
    <property type="nucleotide sequence ID" value="NZ_PENI01000038.1"/>
</dbReference>
<organism evidence="1 2">
    <name type="scientific">Streptomyces shenzhenensis</name>
    <dbReference type="NCBI Taxonomy" id="943815"/>
    <lineage>
        <taxon>Bacteria</taxon>
        <taxon>Bacillati</taxon>
        <taxon>Actinomycetota</taxon>
        <taxon>Actinomycetes</taxon>
        <taxon>Kitasatosporales</taxon>
        <taxon>Streptomycetaceae</taxon>
        <taxon>Streptomyces</taxon>
    </lineage>
</organism>
<accession>A0A3M0IFV6</accession>
<reference evidence="1 2" key="1">
    <citation type="submission" date="2017-11" db="EMBL/GenBank/DDBJ databases">
        <title>Draft genome of actinobacteria isolated from guarana (Paullinia cupana (Mart.) Ducke.</title>
        <authorList>
            <person name="Siqueira K.A."/>
            <person name="Liotti R.G."/>
            <person name="Mendes T.A.O."/>
            <person name="Soares M.A."/>
        </authorList>
    </citation>
    <scope>NUCLEOTIDE SEQUENCE [LARGE SCALE GENOMIC DNA]</scope>
    <source>
        <strain evidence="1 2">193</strain>
    </source>
</reference>
<protein>
    <recommendedName>
        <fullName evidence="3">PASTA domain-containing protein</fullName>
    </recommendedName>
</protein>